<dbReference type="AlphaFoldDB" id="A0AAD5UYC2"/>
<proteinExistence type="predicted"/>
<reference evidence="1" key="1">
    <citation type="submission" date="2022-07" db="EMBL/GenBank/DDBJ databases">
        <title>Genome Sequence of Physisporinus lineatus.</title>
        <authorList>
            <person name="Buettner E."/>
        </authorList>
    </citation>
    <scope>NUCLEOTIDE SEQUENCE</scope>
    <source>
        <strain evidence="1">VT162</strain>
    </source>
</reference>
<dbReference type="InterPro" id="IPR032675">
    <property type="entry name" value="LRR_dom_sf"/>
</dbReference>
<dbReference type="EMBL" id="JANAWD010000623">
    <property type="protein sequence ID" value="KAJ3477180.1"/>
    <property type="molecule type" value="Genomic_DNA"/>
</dbReference>
<dbReference type="SUPFAM" id="SSF52047">
    <property type="entry name" value="RNI-like"/>
    <property type="match status" value="1"/>
</dbReference>
<accession>A0AAD5UYC2</accession>
<dbReference type="Proteomes" id="UP001212997">
    <property type="component" value="Unassembled WGS sequence"/>
</dbReference>
<keyword evidence="2" id="KW-1185">Reference proteome</keyword>
<dbReference type="Gene3D" id="3.80.10.10">
    <property type="entry name" value="Ribonuclease Inhibitor"/>
    <property type="match status" value="1"/>
</dbReference>
<gene>
    <name evidence="1" type="ORF">NLI96_g10642</name>
</gene>
<sequence>MPNGVASSLRHDVDKPSGHQIVLNVGWISRHRMSRRTARLVVLLYPSLDLTDLAVIRDFPRGLLLGERNDILEICLRGIRNCVNLMSCTWTRDGSLSTEILESLQHLPRLVELEINGHSPNQYQAVILTNFKALRKVSLIMPSSQVLEILPEQASHLHRNLGSYKPVLVQGETKVTDSLLADLAPNLSNLRQLYLVGCPKVTHDGVLQTASASTLGLTGLGLEGLSPAFDMEFFSQHCVLTNALRSLNSITLTVYNKLDIETWVPQVIEMLRSSPLQRFHISTVGGEVGRQLSDDFCSQIVDSHGDRLQRFSVHRMRISLDAIEEICTRCVALEELFVVVEQESLETLGRCLANARKLRTLHVNRPLTQQSDEIPVVTPEKALTVAESCGSELLQIGFNTRVWQVEREVIEKNDGTMTTRLKLASYEHSEIPEQFLVTPTKHGPQWAPLDVRLPIGIKPTVLRQMRLVTVAMPSSCNESSLLPHWIWPKRAPALPLIHELRVDRNFTIQFHVIAPPFSWENPTLYGTPRVFKYVARPQGVGASTIPRRIQTMAQVVHQI</sequence>
<protein>
    <submittedName>
        <fullName evidence="1">Uncharacterized protein</fullName>
    </submittedName>
</protein>
<name>A0AAD5UYC2_9APHY</name>
<evidence type="ECO:0000313" key="1">
    <source>
        <dbReference type="EMBL" id="KAJ3477180.1"/>
    </source>
</evidence>
<evidence type="ECO:0000313" key="2">
    <source>
        <dbReference type="Proteomes" id="UP001212997"/>
    </source>
</evidence>
<organism evidence="1 2">
    <name type="scientific">Meripilus lineatus</name>
    <dbReference type="NCBI Taxonomy" id="2056292"/>
    <lineage>
        <taxon>Eukaryota</taxon>
        <taxon>Fungi</taxon>
        <taxon>Dikarya</taxon>
        <taxon>Basidiomycota</taxon>
        <taxon>Agaricomycotina</taxon>
        <taxon>Agaricomycetes</taxon>
        <taxon>Polyporales</taxon>
        <taxon>Meripilaceae</taxon>
        <taxon>Meripilus</taxon>
    </lineage>
</organism>
<comment type="caution">
    <text evidence="1">The sequence shown here is derived from an EMBL/GenBank/DDBJ whole genome shotgun (WGS) entry which is preliminary data.</text>
</comment>